<dbReference type="GO" id="GO:0044550">
    <property type="term" value="P:secondary metabolite biosynthetic process"/>
    <property type="evidence" value="ECO:0007669"/>
    <property type="project" value="UniProtKB-ARBA"/>
</dbReference>
<evidence type="ECO:0000256" key="5">
    <source>
        <dbReference type="ARBA" id="ARBA00023002"/>
    </source>
</evidence>
<dbReference type="EMBL" id="VJOY01000001">
    <property type="protein sequence ID" value="TRX76806.1"/>
    <property type="molecule type" value="Genomic_DNA"/>
</dbReference>
<organism evidence="7 8">
    <name type="scientific">Pseudomonas mangiferae</name>
    <dbReference type="NCBI Taxonomy" id="2593654"/>
    <lineage>
        <taxon>Bacteria</taxon>
        <taxon>Pseudomonadati</taxon>
        <taxon>Pseudomonadota</taxon>
        <taxon>Gammaproteobacteria</taxon>
        <taxon>Pseudomonadales</taxon>
        <taxon>Pseudomonadaceae</taxon>
        <taxon>Pseudomonas</taxon>
    </lineage>
</organism>
<dbReference type="GO" id="GO:0031177">
    <property type="term" value="F:phosphopantetheine binding"/>
    <property type="evidence" value="ECO:0007669"/>
    <property type="project" value="InterPro"/>
</dbReference>
<dbReference type="InterPro" id="IPR036736">
    <property type="entry name" value="ACP-like_sf"/>
</dbReference>
<dbReference type="OrthoDB" id="9757559at2"/>
<name>A0A553H500_9PSED</name>
<dbReference type="NCBIfam" id="TIGR01733">
    <property type="entry name" value="AA-adenyl-dom"/>
    <property type="match status" value="2"/>
</dbReference>
<dbReference type="PROSITE" id="PS50075">
    <property type="entry name" value="CARRIER"/>
    <property type="match status" value="2"/>
</dbReference>
<dbReference type="SUPFAM" id="SSF47336">
    <property type="entry name" value="ACP-like"/>
    <property type="match status" value="2"/>
</dbReference>
<proteinExistence type="inferred from homology"/>
<dbReference type="Pfam" id="PF02668">
    <property type="entry name" value="TauD"/>
    <property type="match status" value="1"/>
</dbReference>
<dbReference type="Gene3D" id="3.30.300.30">
    <property type="match status" value="2"/>
</dbReference>
<dbReference type="RefSeq" id="WP_143486565.1">
    <property type="nucleotide sequence ID" value="NZ_VJOY01000001.1"/>
</dbReference>
<dbReference type="Pfam" id="PF13193">
    <property type="entry name" value="AMP-binding_C"/>
    <property type="match status" value="2"/>
</dbReference>
<dbReference type="GO" id="GO:0016706">
    <property type="term" value="F:2-oxoglutarate-dependent dioxygenase activity"/>
    <property type="evidence" value="ECO:0007669"/>
    <property type="project" value="UniProtKB-ARBA"/>
</dbReference>
<dbReference type="InterPro" id="IPR006162">
    <property type="entry name" value="Ppantetheine_attach_site"/>
</dbReference>
<dbReference type="SMART" id="SM00823">
    <property type="entry name" value="PKS_PP"/>
    <property type="match status" value="1"/>
</dbReference>
<dbReference type="FunFam" id="2.30.38.10:FF:000001">
    <property type="entry name" value="Non-ribosomal peptide synthetase PvdI"/>
    <property type="match status" value="1"/>
</dbReference>
<dbReference type="InterPro" id="IPR003819">
    <property type="entry name" value="TauD/TfdA-like"/>
</dbReference>
<dbReference type="Gene3D" id="3.30.559.30">
    <property type="entry name" value="Nonribosomal peptide synthetase, condensation domain"/>
    <property type="match status" value="4"/>
</dbReference>
<dbReference type="CDD" id="cd19543">
    <property type="entry name" value="DCL_NRPS"/>
    <property type="match status" value="1"/>
</dbReference>
<comment type="caution">
    <text evidence="7">The sequence shown here is derived from an EMBL/GenBank/DDBJ whole genome shotgun (WGS) entry which is preliminary data.</text>
</comment>
<evidence type="ECO:0000256" key="2">
    <source>
        <dbReference type="ARBA" id="ARBA00006432"/>
    </source>
</evidence>
<keyword evidence="4" id="KW-0597">Phosphoprotein</keyword>
<dbReference type="FunFam" id="3.30.300.30:FF:000010">
    <property type="entry name" value="Enterobactin synthetase component F"/>
    <property type="match status" value="2"/>
</dbReference>
<dbReference type="CDD" id="cd19531">
    <property type="entry name" value="LCL_NRPS-like"/>
    <property type="match status" value="2"/>
</dbReference>
<dbReference type="CDD" id="cd17649">
    <property type="entry name" value="A_NRPS_PvdJ-like"/>
    <property type="match status" value="1"/>
</dbReference>
<dbReference type="Gene3D" id="1.10.1200.10">
    <property type="entry name" value="ACP-like"/>
    <property type="match status" value="2"/>
</dbReference>
<dbReference type="InterPro" id="IPR045851">
    <property type="entry name" value="AMP-bd_C_sf"/>
</dbReference>
<dbReference type="InterPro" id="IPR020806">
    <property type="entry name" value="PKS_PP-bd"/>
</dbReference>
<dbReference type="Pfam" id="PF00501">
    <property type="entry name" value="AMP-binding"/>
    <property type="match status" value="2"/>
</dbReference>
<dbReference type="InterPro" id="IPR023213">
    <property type="entry name" value="CAT-like_dom_sf"/>
</dbReference>
<protein>
    <submittedName>
        <fullName evidence="7">Amino acid adenylation domain-containing protein</fullName>
    </submittedName>
</protein>
<dbReference type="Gene3D" id="3.40.50.980">
    <property type="match status" value="4"/>
</dbReference>
<evidence type="ECO:0000313" key="8">
    <source>
        <dbReference type="Proteomes" id="UP000315235"/>
    </source>
</evidence>
<dbReference type="PANTHER" id="PTHR45398:SF1">
    <property type="entry name" value="ENZYME, PUTATIVE (JCVI)-RELATED"/>
    <property type="match status" value="1"/>
</dbReference>
<dbReference type="Pfam" id="PF00668">
    <property type="entry name" value="Condensation"/>
    <property type="match status" value="4"/>
</dbReference>
<dbReference type="Gene3D" id="3.30.559.10">
    <property type="entry name" value="Chloramphenicol acetyltransferase-like domain"/>
    <property type="match status" value="4"/>
</dbReference>
<dbReference type="PROSITE" id="PS00455">
    <property type="entry name" value="AMP_BINDING"/>
    <property type="match status" value="2"/>
</dbReference>
<dbReference type="InterPro" id="IPR010060">
    <property type="entry name" value="NRPS_synth"/>
</dbReference>
<reference evidence="7 8" key="1">
    <citation type="submission" date="2019-07" db="EMBL/GenBank/DDBJ databases">
        <title>Pseudomonas mangiferae sp. nov., isolated from bark of mango tree in Thailand.</title>
        <authorList>
            <person name="Srisuk N."/>
            <person name="Anurat P."/>
        </authorList>
    </citation>
    <scope>NUCLEOTIDE SEQUENCE [LARGE SCALE GENOMIC DNA]</scope>
    <source>
        <strain evidence="7 8">DMKU_BBB3-04</strain>
    </source>
</reference>
<dbReference type="CDD" id="cd19534">
    <property type="entry name" value="E_NRPS"/>
    <property type="match status" value="1"/>
</dbReference>
<evidence type="ECO:0000313" key="7">
    <source>
        <dbReference type="EMBL" id="TRX76806.1"/>
    </source>
</evidence>
<feature type="domain" description="Carrier" evidence="6">
    <location>
        <begin position="1007"/>
        <end position="1081"/>
    </location>
</feature>
<dbReference type="SUPFAM" id="SSF52777">
    <property type="entry name" value="CoA-dependent acyltransferases"/>
    <property type="match status" value="8"/>
</dbReference>
<keyword evidence="5" id="KW-0560">Oxidoreductase</keyword>
<dbReference type="FunFam" id="3.40.50.980:FF:000001">
    <property type="entry name" value="Non-ribosomal peptide synthetase"/>
    <property type="match status" value="2"/>
</dbReference>
<dbReference type="InterPro" id="IPR010071">
    <property type="entry name" value="AA_adenyl_dom"/>
</dbReference>
<evidence type="ECO:0000256" key="1">
    <source>
        <dbReference type="ARBA" id="ARBA00001957"/>
    </source>
</evidence>
<dbReference type="FunFam" id="3.40.50.12780:FF:000012">
    <property type="entry name" value="Non-ribosomal peptide synthetase"/>
    <property type="match status" value="2"/>
</dbReference>
<dbReference type="SUPFAM" id="SSF56801">
    <property type="entry name" value="Acetyl-CoA synthetase-like"/>
    <property type="match status" value="2"/>
</dbReference>
<comment type="similarity">
    <text evidence="2">Belongs to the ATP-dependent AMP-binding enzyme family.</text>
</comment>
<feature type="domain" description="Carrier" evidence="6">
    <location>
        <begin position="2524"/>
        <end position="2599"/>
    </location>
</feature>
<dbReference type="Gene3D" id="2.30.38.10">
    <property type="entry name" value="Luciferase, Domain 3"/>
    <property type="match status" value="2"/>
</dbReference>
<keyword evidence="3" id="KW-0596">Phosphopantetheine</keyword>
<dbReference type="PANTHER" id="PTHR45398">
    <property type="match status" value="1"/>
</dbReference>
<comment type="cofactor">
    <cofactor evidence="1">
        <name>pantetheine 4'-phosphate</name>
        <dbReference type="ChEBI" id="CHEBI:47942"/>
    </cofactor>
</comment>
<sequence>MNAQDALNLARRFIGLPAEKRRMFLDVLGQEGIDFSLLPIPAGVDSPERDGLSYAQRRMWFLWKLAPDSGAYNLPGAVRLHGALDENALAQAFAALVERHQVLRTGFVEEGGQVRQQVRPPFQPAIRREDLSRQPEAEREARVARLAEDEARAPFDLVGGDLLRIVLVRLGEAEHVLLLTLHHIVSDGWSMNVLIDEFTHFYDAFALGEAPGLPALPVQYADYALWQRCWLGAGELQRQLDYWQARLGDEHPALELPLDHPRPAVPSHRGERVEFALEGAWVERLRAFARQRNLTPFMLLLGAFKLLLHRYSGQADIRVGVPIANRNRAEVEGLIGFFVNTQVLSTQLDPTRTVEAFLQDVRDTALGAQSHQELPFEQLVEALKLERSLSRNPLFQAMYNHQPEVRAVDALATRSGLRLGRLAGETRVTQFDLTLDTYERDGDLHAALTYASDLFDAATVRRMANHWRNLVQAMVSHPERPLGELDMLDPQERRTLLDTWNDSEPLAEPETLGRLFEARVQRTPDALALIVGEAHYTYAELNRRANRLAHRLIALGVAPGARVGVALPRTVDLPVALLAVLKAGGAYVPLDPDYPAERVAYMLADSGAGVLLSVSALRSRWPASEARVLCLDEPDAAQASAELDPPARARPEDLAYLIYTSGSTGKPKGVAIEHRNATALVDWARRHYTREDLSGVLAATSVCFDLSVWEFFVTFCRGGFAVLADNALALPSLPARDRVRLINTVPSAIAALLRADGIPASVRIVNLAGEALKQSLVDALYQVPGIQRVHDLYGPSEDTTYSTFALREAGGMPNIGRPLDGTRAYILDGGGQPVPVGVAGELYLGGAGLARGYFDRPALTAEKFLPDPFGPAGGRLYRTGDLARYLPDGRIDYVGRIDHQVKVRGFRIELGEIEARLLAHPRVQEAAVLARDTGQGAQLVAYVALGETAGDDALLAELREHLRQTLPDYMVPAHLLLLPRLPLTPNGKLDRKALPEPEQVARSDYQAPANAAEQALADIWQAVLGMARVGREDNFFELGGDSIVSLQIVSRAREAGLQLSPRDLFQHQTVASLAAAAGQGGAPSREQAPPQGELPLLPIQRHFFDLQVPQPHHWNQSVLLRSRVPLDGDRLAEALDAVLAHHDALRLSFFQDERGDWRARYRDWQPGVGVQSLWVREVAHAEAITAVCDAAQASLDLRQGPLLRAALIQAPDGQRLLLAIHHLAVDGVSWRVLLEDLQSAYQQRLAGRDVVLPPRSSSLQAWSQRLQAHAADPALRAELDYWRQQLADDLPELPRDHPGGSLAQRHARRLNLRLDRTQTERLLKQAPAAYRTQVNDLLLAALARVLCRWTEAPSVRIQLEGHGREAPFDDLDPSRTVGWFTALFPLRLTPADDLPGTLKAVKEQLRAVPSKGLGYGILRHLAEPETRQELAGLPEPRVTFNYLGQFDASFDAEALLRPAGESSGAGQSEDSEVLNWLAIDGQVYDGALSLDWTFSGDMYREATIQTLLDAYRDELLAVIEHCAAGGPRGATPSDFPLAGLSQDQLDSLPLPAAELADLYPLSPMQQGMLFHSLYEGEQDTYVNQLRVDVEGLDVARFEAAWQAGMARHDILRSGFVWLNDGAQPLQFVRRGLALPLECLDWRGQASEQALDAFAEADRQRGFDLARPPLLRLTLIRLDDTRYHLIHTSHHILMDGWSNAQLLGEILGRYAGDPEPPAPGAYRTYIAWLRGRDADAAKAFWRSQLAALEGPTQLAAALPRPAPEATGHGERQRLLDAATSARLAAFARQHKVTVNTLIQAAWLLLLQRYTGQRCVALGTTVSGRPAELPDIERQIGLFINTLPLIAAPRPTQTVSDWLQTVQALNLALREQEYTPLYDIQRWAGASGDALFDSILVFENFPVAQSLQRSDGAGLRFSAAANHERTNYPLTLTVHLGERLSLDYGYRRDRFTEHTMARLDDHLVTLLQGFVDSPEGCLGALRLTGEAETRTLLEAWSPLETAQALPCVHQAFEAQVARTPARVALKLDGEVLHYDALNRRANRLAHRLRERGVGPDVAVGVALERSLDLVVSLLAILKAGGAYVPLDPQYPAERLGWMMEDSGLRLLLSHSALVERLPVPAGVRCLCLDQEDLQAGADHDPAPLAQPRNLAYLMFTSGSTGRPKGVGIEHAALARHVQVITALFALQPEDCALQFGTFNFDAFVEQLYPALTCGASVLMRGPELWDSETFRRQVVEQGVSVIDVTTAYWYMLVRDVAERGPQDFGRLRQLHIGGEAMPPDGLQHWARAGLGHVRLLNTYGPTETTVSATALDCADYLAGREPLPATMPIGRPLDGRCVYLVDASLNPVPVGVTGELLIGGALLARGYFGRPGLSAERFLPDPFGAQPGGRLYRTGDLARYRADGLIEYVGRADHQVKIRGFRIELGEIEACLADHPDVREALVLALEQEGDKRLVAYWVPGASADHRDPAALRTALRAHLQAQLPDYMVPAQWVMLDAFPLGPNGKLDRTALPAPSEDAGDGAFAEPVGALEQRLADLWRRVLGISRVGRDDNFFALGGHSLLATRAVSLARAEGLEGVQLRDFFECRDLAAQAERIARQGATRVPADDGLPSLAPQPRLAPLPLSLAQQRLWLVDRISAPSAAYIMPAALDVRGPLALPTLAQAFERLLQRHEILRTAYRQNEEGDPEAVVAEWVELPLAFEDIADLPPAAREPARVDWLARCLAQRIDIETAPLLRVHVLRLGADHHQVCFAMHHIVSDGWSMGVLVNEVLAFYRACALQRPADLAPLPLQYLDYALWQQRRREAGGLEADTAFWRQRLAGAPARLALPTDQPRPSVPSLDGDSLEFRLDEPLYGRLKALARSLDTTPYLLLLASFQLLLHRACGGDDLVLGTDVAGRQQRELEGLIGFFVNVLPLRSRFDPAQPFSAYLERVQREALEAFEHQDLPLDLIVEACAVERIKGVNPLVQVLFVMDNTPSGTLEIEGLRLEPLPLQERHSKFEMGLFVEEVGNSLVCNWSYAVALFRRERIERLMHSWIGILEQTLRDRHTLLGEFVMAIAPESAAPEKAASNKFDKLNKFLKKGPVTAAKAAPSVRFTALREGHDFPLLAQPEGGDLNVIEWIAQNRPLLEEKLVTHACILFRGFGLRGIEEFEQFAEAVQPGLYGRYGDLPKKEGGKNTYRSTPYPEQKMILFHNESSHQDRWPRKQMFFCEQPSPKGGATPIVDCREMCRRLPQDVLQTFERKGLLYVRTFTEKLDVSWRHFFKTDSREEVEARCRAAGIDWRWLEDDELQTRTYCPAVISHPLTGERSFFNQVQLHHIQCLDPDVRDDLIGLFGLDNMPRHVYYGDGTPIPDAVMETVGRVYEECAVRFDWQKGDVVLLDNMLAAHARDPYEGPRKIVVAMGDMYDRSALEQAPAARPASALATEVEL</sequence>
<dbReference type="InterPro" id="IPR020845">
    <property type="entry name" value="AMP-binding_CS"/>
</dbReference>
<dbReference type="GO" id="GO:0043041">
    <property type="term" value="P:amino acid activation for nonribosomal peptide biosynthetic process"/>
    <property type="evidence" value="ECO:0007669"/>
    <property type="project" value="UniProtKB-ARBA"/>
</dbReference>
<dbReference type="InterPro" id="IPR001242">
    <property type="entry name" value="Condensation_dom"/>
</dbReference>
<dbReference type="InterPro" id="IPR042098">
    <property type="entry name" value="TauD-like_sf"/>
</dbReference>
<evidence type="ECO:0000256" key="3">
    <source>
        <dbReference type="ARBA" id="ARBA00022450"/>
    </source>
</evidence>
<dbReference type="SUPFAM" id="SSF51197">
    <property type="entry name" value="Clavaminate synthase-like"/>
    <property type="match status" value="1"/>
</dbReference>
<dbReference type="FunFam" id="3.30.559.10:FF:000012">
    <property type="entry name" value="Non-ribosomal peptide synthetase"/>
    <property type="match status" value="1"/>
</dbReference>
<dbReference type="NCBIfam" id="NF003417">
    <property type="entry name" value="PRK04813.1"/>
    <property type="match status" value="2"/>
</dbReference>
<dbReference type="FunFam" id="1.10.1200.10:FF:000005">
    <property type="entry name" value="Nonribosomal peptide synthetase 1"/>
    <property type="match status" value="2"/>
</dbReference>
<dbReference type="InterPro" id="IPR000873">
    <property type="entry name" value="AMP-dep_synth/lig_dom"/>
</dbReference>
<evidence type="ECO:0000259" key="6">
    <source>
        <dbReference type="PROSITE" id="PS50075"/>
    </source>
</evidence>
<accession>A0A553H500</accession>
<dbReference type="InterPro" id="IPR025110">
    <property type="entry name" value="AMP-bd_C"/>
</dbReference>
<dbReference type="Proteomes" id="UP000315235">
    <property type="component" value="Unassembled WGS sequence"/>
</dbReference>
<dbReference type="PROSITE" id="PS00012">
    <property type="entry name" value="PHOSPHOPANTETHEINE"/>
    <property type="match status" value="2"/>
</dbReference>
<dbReference type="NCBIfam" id="TIGR01720">
    <property type="entry name" value="NRPS-para261"/>
    <property type="match status" value="1"/>
</dbReference>
<dbReference type="Pfam" id="PF00550">
    <property type="entry name" value="PP-binding"/>
    <property type="match status" value="2"/>
</dbReference>
<dbReference type="Gene3D" id="3.60.130.10">
    <property type="entry name" value="Clavaminate synthase-like"/>
    <property type="match status" value="1"/>
</dbReference>
<dbReference type="InterPro" id="IPR009081">
    <property type="entry name" value="PP-bd_ACP"/>
</dbReference>
<keyword evidence="8" id="KW-1185">Reference proteome</keyword>
<gene>
    <name evidence="7" type="ORF">FM069_01955</name>
</gene>
<evidence type="ECO:0000256" key="4">
    <source>
        <dbReference type="ARBA" id="ARBA00022553"/>
    </source>
</evidence>